<comment type="caution">
    <text evidence="1">The sequence shown here is derived from an EMBL/GenBank/DDBJ whole genome shotgun (WGS) entry which is preliminary data.</text>
</comment>
<name>A0A5C7A533_9GAMM</name>
<gene>
    <name evidence="1" type="ORF">ES754_06365</name>
</gene>
<keyword evidence="2" id="KW-1185">Reference proteome</keyword>
<protein>
    <submittedName>
        <fullName evidence="1">Uncharacterized protein</fullName>
    </submittedName>
</protein>
<proteinExistence type="predicted"/>
<dbReference type="OrthoDB" id="6654195at2"/>
<dbReference type="Proteomes" id="UP000321903">
    <property type="component" value="Unassembled WGS sequence"/>
</dbReference>
<sequence length="60" mass="6829">MPESQFFTLNKLIETRILELISDYLSLDPNYAKNAIINSDKASTSYIMVLSQLQSISDFP</sequence>
<dbReference type="RefSeq" id="WP_147223062.1">
    <property type="nucleotide sequence ID" value="NZ_CAJGYY010000001.1"/>
</dbReference>
<evidence type="ECO:0000313" key="2">
    <source>
        <dbReference type="Proteomes" id="UP000321903"/>
    </source>
</evidence>
<dbReference type="AlphaFoldDB" id="A0A5C7A533"/>
<dbReference type="EMBL" id="VORZ01000001">
    <property type="protein sequence ID" value="TXD98521.1"/>
    <property type="molecule type" value="Genomic_DNA"/>
</dbReference>
<organism evidence="1 2">
    <name type="scientific">Psychrobacter frigidicola</name>
    <dbReference type="NCBI Taxonomy" id="45611"/>
    <lineage>
        <taxon>Bacteria</taxon>
        <taxon>Pseudomonadati</taxon>
        <taxon>Pseudomonadota</taxon>
        <taxon>Gammaproteobacteria</taxon>
        <taxon>Moraxellales</taxon>
        <taxon>Moraxellaceae</taxon>
        <taxon>Psychrobacter</taxon>
    </lineage>
</organism>
<accession>A0A5C7A533</accession>
<reference evidence="1 2" key="1">
    <citation type="submission" date="2019-08" db="EMBL/GenBank/DDBJ databases">
        <title>Genome sequence of Psychrobacter frigidicola ACAM304 (type strain).</title>
        <authorList>
            <person name="Bowman J.P."/>
        </authorList>
    </citation>
    <scope>NUCLEOTIDE SEQUENCE [LARGE SCALE GENOMIC DNA]</scope>
    <source>
        <strain evidence="1 2">ACAM 304</strain>
    </source>
</reference>
<evidence type="ECO:0000313" key="1">
    <source>
        <dbReference type="EMBL" id="TXD98521.1"/>
    </source>
</evidence>